<sequence>MTGWKTALDVVTALGQVMLNLSLGPDMYAIYRRKSIGEMPALPQVSMLVNCHLWMCYGILRNSIFPVAVSQGFGQLAAVVFNFIYFLWSPKQARKDTLKLYIGGLVLHCIVTLYFVLSLAGVTDKSNYDSSILLGYFGVFINLCMFASPFATLKHVVQTKSASSIPINLSLMIFASSVLWVVTGLLDSDYFITGLNAAGVVLGAIQMVLYYIYRPSRGVETLEGHYGELSIVVSPTSKSTGVVVSIESPTYKSSQHFHSSLWSSIVTFGTLQSQRVLVITLLIFWCGFRLVYAYVTGSMFPLFATQVFGQIAAIAYNIVYYRWSVPEKRTELRKVYAWALAAHFALSLYTILGLLGVTYQSNSEVGTYLGYVGIVIDVWMFASPLATLKHVMETKCAASIPINLSLMLFVSTTLWVVSGMVDSDYFLAGLNAIGAVLSIIQIVFYFIYRPKNTNAMQNGTVVSTDEMSVVIVTPTTKTRTPSIQSSTYKMMISPT</sequence>
<keyword evidence="12 13" id="KW-0472">Membrane</keyword>
<evidence type="ECO:0000256" key="5">
    <source>
        <dbReference type="ARBA" id="ARBA00022448"/>
    </source>
</evidence>
<feature type="transmembrane region" description="Helical" evidence="13">
    <location>
        <begin position="132"/>
        <end position="153"/>
    </location>
</feature>
<evidence type="ECO:0000256" key="4">
    <source>
        <dbReference type="ARBA" id="ARBA00021741"/>
    </source>
</evidence>
<evidence type="ECO:0000256" key="8">
    <source>
        <dbReference type="ARBA" id="ARBA00022692"/>
    </source>
</evidence>
<gene>
    <name evidence="14" type="ORF">PHPALM_6760</name>
</gene>
<evidence type="ECO:0000256" key="10">
    <source>
        <dbReference type="ARBA" id="ARBA00022989"/>
    </source>
</evidence>
<dbReference type="FunFam" id="1.20.1280.290:FF:000007">
    <property type="entry name" value="Bidirectional sugar transporter SWEET7"/>
    <property type="match status" value="1"/>
</dbReference>
<dbReference type="InterPro" id="IPR004316">
    <property type="entry name" value="SWEET_rpt"/>
</dbReference>
<organism evidence="14 15">
    <name type="scientific">Phytophthora palmivora</name>
    <dbReference type="NCBI Taxonomy" id="4796"/>
    <lineage>
        <taxon>Eukaryota</taxon>
        <taxon>Sar</taxon>
        <taxon>Stramenopiles</taxon>
        <taxon>Oomycota</taxon>
        <taxon>Peronosporomycetes</taxon>
        <taxon>Peronosporales</taxon>
        <taxon>Peronosporaceae</taxon>
        <taxon>Phytophthora</taxon>
    </lineage>
</organism>
<keyword evidence="11" id="KW-0333">Golgi apparatus</keyword>
<evidence type="ECO:0000256" key="12">
    <source>
        <dbReference type="ARBA" id="ARBA00023136"/>
    </source>
</evidence>
<feature type="transmembrane region" description="Helical" evidence="13">
    <location>
        <begin position="301"/>
        <end position="323"/>
    </location>
</feature>
<keyword evidence="7" id="KW-0762">Sugar transport</keyword>
<evidence type="ECO:0000256" key="6">
    <source>
        <dbReference type="ARBA" id="ARBA00022475"/>
    </source>
</evidence>
<feature type="transmembrane region" description="Helical" evidence="13">
    <location>
        <begin position="368"/>
        <end position="388"/>
    </location>
</feature>
<dbReference type="PANTHER" id="PTHR10791:SF30">
    <property type="entry name" value="SUGAR TRANSPORTER SWEET1"/>
    <property type="match status" value="1"/>
</dbReference>
<feature type="transmembrane region" description="Helical" evidence="13">
    <location>
        <begin position="400"/>
        <end position="419"/>
    </location>
</feature>
<protein>
    <recommendedName>
        <fullName evidence="4">Sugar transporter SWEET1</fullName>
    </recommendedName>
</protein>
<reference evidence="14 15" key="1">
    <citation type="journal article" date="2017" name="Genome Biol. Evol.">
        <title>Phytophthora megakarya and P. palmivora, closely related causal agents of cacao black pod rot, underwent increases in genome sizes and gene numbers by different mechanisms.</title>
        <authorList>
            <person name="Ali S.S."/>
            <person name="Shao J."/>
            <person name="Lary D.J."/>
            <person name="Kronmiller B."/>
            <person name="Shen D."/>
            <person name="Strem M.D."/>
            <person name="Amoako-Attah I."/>
            <person name="Akrofi A.Y."/>
            <person name="Begoude B.A."/>
            <person name="Ten Hoopen G.M."/>
            <person name="Coulibaly K."/>
            <person name="Kebe B.I."/>
            <person name="Melnick R.L."/>
            <person name="Guiltinan M.J."/>
            <person name="Tyler B.M."/>
            <person name="Meinhardt L.W."/>
            <person name="Bailey B.A."/>
        </authorList>
    </citation>
    <scope>NUCLEOTIDE SEQUENCE [LARGE SCALE GENOMIC DNA]</scope>
    <source>
        <strain evidence="15">sbr112.9</strain>
    </source>
</reference>
<dbReference type="EMBL" id="NCKW01003556">
    <property type="protein sequence ID" value="POM76047.1"/>
    <property type="molecule type" value="Genomic_DNA"/>
</dbReference>
<feature type="transmembrane region" description="Helical" evidence="13">
    <location>
        <begin position="165"/>
        <end position="186"/>
    </location>
</feature>
<feature type="transmembrane region" description="Helical" evidence="13">
    <location>
        <begin position="425"/>
        <end position="448"/>
    </location>
</feature>
<dbReference type="GO" id="GO:0005886">
    <property type="term" value="C:plasma membrane"/>
    <property type="evidence" value="ECO:0007669"/>
    <property type="project" value="UniProtKB-SubCell"/>
</dbReference>
<evidence type="ECO:0000313" key="14">
    <source>
        <dbReference type="EMBL" id="POM76047.1"/>
    </source>
</evidence>
<keyword evidence="6" id="KW-1003">Cell membrane</keyword>
<dbReference type="InterPro" id="IPR047664">
    <property type="entry name" value="SWEET"/>
</dbReference>
<keyword evidence="10 13" id="KW-1133">Transmembrane helix</keyword>
<evidence type="ECO:0000256" key="2">
    <source>
        <dbReference type="ARBA" id="ARBA00004653"/>
    </source>
</evidence>
<dbReference type="PANTHER" id="PTHR10791">
    <property type="entry name" value="RAG1-ACTIVATING PROTEIN 1"/>
    <property type="match status" value="1"/>
</dbReference>
<evidence type="ECO:0000256" key="13">
    <source>
        <dbReference type="SAM" id="Phobius"/>
    </source>
</evidence>
<dbReference type="AlphaFoldDB" id="A0A2P4YE06"/>
<feature type="transmembrane region" description="Helical" evidence="13">
    <location>
        <begin position="192"/>
        <end position="213"/>
    </location>
</feature>
<dbReference type="GO" id="GO:0051119">
    <property type="term" value="F:sugar transmembrane transporter activity"/>
    <property type="evidence" value="ECO:0007669"/>
    <property type="project" value="InterPro"/>
</dbReference>
<dbReference type="GO" id="GO:0000139">
    <property type="term" value="C:Golgi membrane"/>
    <property type="evidence" value="ECO:0007669"/>
    <property type="project" value="UniProtKB-SubCell"/>
</dbReference>
<dbReference type="Pfam" id="PF03083">
    <property type="entry name" value="MtN3_slv"/>
    <property type="match status" value="3"/>
</dbReference>
<dbReference type="OrthoDB" id="409725at2759"/>
<keyword evidence="8 13" id="KW-0812">Transmembrane</keyword>
<keyword evidence="5" id="KW-0813">Transport</keyword>
<feature type="transmembrane region" description="Helical" evidence="13">
    <location>
        <begin position="276"/>
        <end position="295"/>
    </location>
</feature>
<feature type="transmembrane region" description="Helical" evidence="13">
    <location>
        <begin position="335"/>
        <end position="356"/>
    </location>
</feature>
<dbReference type="Proteomes" id="UP000237271">
    <property type="component" value="Unassembled WGS sequence"/>
</dbReference>
<evidence type="ECO:0000256" key="9">
    <source>
        <dbReference type="ARBA" id="ARBA00022737"/>
    </source>
</evidence>
<name>A0A2P4YE06_9STRA</name>
<evidence type="ECO:0000256" key="7">
    <source>
        <dbReference type="ARBA" id="ARBA00022597"/>
    </source>
</evidence>
<accession>A0A2P4YE06</accession>
<dbReference type="Gene3D" id="1.20.1280.290">
    <property type="match status" value="3"/>
</dbReference>
<comment type="caution">
    <text evidence="14">The sequence shown here is derived from an EMBL/GenBank/DDBJ whole genome shotgun (WGS) entry which is preliminary data.</text>
</comment>
<evidence type="ECO:0000256" key="11">
    <source>
        <dbReference type="ARBA" id="ARBA00023034"/>
    </source>
</evidence>
<comment type="subcellular location">
    <subcellularLocation>
        <location evidence="1">Cell membrane</location>
        <topology evidence="1">Multi-pass membrane protein</topology>
    </subcellularLocation>
    <subcellularLocation>
        <location evidence="2">Golgi apparatus membrane</location>
        <topology evidence="2">Multi-pass membrane protein</topology>
    </subcellularLocation>
</comment>
<dbReference type="FunFam" id="1.20.1280.290:FF:000004">
    <property type="entry name" value="Sugar transporter SWEET"/>
    <property type="match status" value="2"/>
</dbReference>
<evidence type="ECO:0000313" key="15">
    <source>
        <dbReference type="Proteomes" id="UP000237271"/>
    </source>
</evidence>
<comment type="similarity">
    <text evidence="3">Belongs to the SWEET sugar transporter family.</text>
</comment>
<keyword evidence="9" id="KW-0677">Repeat</keyword>
<feature type="transmembrane region" description="Helical" evidence="13">
    <location>
        <begin position="72"/>
        <end position="88"/>
    </location>
</feature>
<evidence type="ECO:0000256" key="3">
    <source>
        <dbReference type="ARBA" id="ARBA00007809"/>
    </source>
</evidence>
<evidence type="ECO:0000256" key="1">
    <source>
        <dbReference type="ARBA" id="ARBA00004651"/>
    </source>
</evidence>
<keyword evidence="15" id="KW-1185">Reference proteome</keyword>
<proteinExistence type="inferred from homology"/>
<feature type="transmembrane region" description="Helical" evidence="13">
    <location>
        <begin position="100"/>
        <end position="120"/>
    </location>
</feature>